<dbReference type="Gene3D" id="3.10.450.50">
    <property type="match status" value="1"/>
</dbReference>
<reference evidence="1" key="1">
    <citation type="submission" date="2021-01" db="EMBL/GenBank/DDBJ databases">
        <title>Genomic Encyclopedia of Type Strains, Phase IV (KMG-IV): sequencing the most valuable type-strain genomes for metagenomic binning, comparative biology and taxonomic classification.</title>
        <authorList>
            <person name="Goeker M."/>
        </authorList>
    </citation>
    <scope>NUCLEOTIDE SEQUENCE</scope>
    <source>
        <strain evidence="1">DSM 21943</strain>
    </source>
</reference>
<proteinExistence type="predicted"/>
<comment type="caution">
    <text evidence="1">The sequence shown here is derived from an EMBL/GenBank/DDBJ whole genome shotgun (WGS) entry which is preliminary data.</text>
</comment>
<evidence type="ECO:0000313" key="1">
    <source>
        <dbReference type="EMBL" id="MBM7837809.1"/>
    </source>
</evidence>
<evidence type="ECO:0008006" key="3">
    <source>
        <dbReference type="Google" id="ProtNLM"/>
    </source>
</evidence>
<accession>A0ABS2SQN8</accession>
<sequence>MNPSAVWLKVASNEALTGVEQIIGKLKDSKEKPSEITILSVITHGKFASIDGVVNYSNGKPLSFCDVFTFTSASNKGVVKEVRSYHIRN</sequence>
<evidence type="ECO:0000313" key="2">
    <source>
        <dbReference type="Proteomes" id="UP001179280"/>
    </source>
</evidence>
<gene>
    <name evidence="1" type="ORF">JOC54_001040</name>
</gene>
<organism evidence="1 2">
    <name type="scientific">Shouchella xiaoxiensis</name>
    <dbReference type="NCBI Taxonomy" id="766895"/>
    <lineage>
        <taxon>Bacteria</taxon>
        <taxon>Bacillati</taxon>
        <taxon>Bacillota</taxon>
        <taxon>Bacilli</taxon>
        <taxon>Bacillales</taxon>
        <taxon>Bacillaceae</taxon>
        <taxon>Shouchella</taxon>
    </lineage>
</organism>
<dbReference type="Proteomes" id="UP001179280">
    <property type="component" value="Unassembled WGS sequence"/>
</dbReference>
<name>A0ABS2SQN8_9BACI</name>
<keyword evidence="2" id="KW-1185">Reference proteome</keyword>
<dbReference type="EMBL" id="JAFBCV010000002">
    <property type="protein sequence ID" value="MBM7837809.1"/>
    <property type="molecule type" value="Genomic_DNA"/>
</dbReference>
<protein>
    <recommendedName>
        <fullName evidence="3">SnoaL-like domain-containing protein</fullName>
    </recommendedName>
</protein>